<evidence type="ECO:0000313" key="1">
    <source>
        <dbReference type="EMBL" id="RYT68272.1"/>
    </source>
</evidence>
<name>A0A4Q5GLJ0_9FIRM</name>
<dbReference type="Gene3D" id="2.60.40.10">
    <property type="entry name" value="Immunoglobulins"/>
    <property type="match status" value="1"/>
</dbReference>
<protein>
    <recommendedName>
        <fullName evidence="3">Next to BRCA1 central domain-containing protein</fullName>
    </recommendedName>
</protein>
<evidence type="ECO:0008006" key="3">
    <source>
        <dbReference type="Google" id="ProtNLM"/>
    </source>
</evidence>
<dbReference type="InterPro" id="IPR013783">
    <property type="entry name" value="Ig-like_fold"/>
</dbReference>
<dbReference type="AlphaFoldDB" id="A0A4Q5GLJ0"/>
<evidence type="ECO:0000313" key="2">
    <source>
        <dbReference type="Proteomes" id="UP000293506"/>
    </source>
</evidence>
<accession>A0A4Q5GLJ0</accession>
<gene>
    <name evidence="1" type="ORF">EAI82_03475</name>
</gene>
<dbReference type="Proteomes" id="UP000293506">
    <property type="component" value="Unassembled WGS sequence"/>
</dbReference>
<comment type="caution">
    <text evidence="1">The sequence shown here is derived from an EMBL/GenBank/DDBJ whole genome shotgun (WGS) entry which is preliminary data.</text>
</comment>
<sequence>MNLSRLCKGVKPYCKKIKSQTAFVKELFKAAGNGYISDSYAKQLYSGGKPFTNELKAGFGSTDRTQELIAFFEGNITDAAGVLVDFGIPEKTDCDKKALCVALTRQMQKLINGTDDVDDILAMTYEAEKTNISEEITGVLPQPLYNGDSVNAFYNRTHVIQSYDKVLHQWEITNTGKLIWAGRKLVYMRGEKDRPEANPAVIELPDVRPNQSIKITTTIDGRGFDGITYCKWEMQDADGQNCFPERETVFSVTIDAKYKRD</sequence>
<dbReference type="EMBL" id="RCXQ01000002">
    <property type="protein sequence ID" value="RYT68272.1"/>
    <property type="molecule type" value="Genomic_DNA"/>
</dbReference>
<organism evidence="1 2">
    <name type="scientific">Blautia obeum</name>
    <dbReference type="NCBI Taxonomy" id="40520"/>
    <lineage>
        <taxon>Bacteria</taxon>
        <taxon>Bacillati</taxon>
        <taxon>Bacillota</taxon>
        <taxon>Clostridia</taxon>
        <taxon>Lachnospirales</taxon>
        <taxon>Lachnospiraceae</taxon>
        <taxon>Blautia</taxon>
    </lineage>
</organism>
<proteinExistence type="predicted"/>
<reference evidence="1 2" key="1">
    <citation type="journal article" date="2019" name="Science, e1252229">
        <title>Invertible promoters mediate bacterial phase variation, antibiotic resistance, and host adaptation in the gut.</title>
        <authorList>
            <person name="Jiang X."/>
            <person name="Hall A.B."/>
            <person name="Arthur T.D."/>
            <person name="Plichta D.R."/>
            <person name="Covington C.T."/>
            <person name="Poyet M."/>
            <person name="Crothers J."/>
            <person name="Moses P.L."/>
            <person name="Tolonen A.C."/>
            <person name="Vlamakis H."/>
            <person name="Alm E.J."/>
            <person name="Xavier R.J."/>
        </authorList>
    </citation>
    <scope>NUCLEOTIDE SEQUENCE [LARGE SCALE GENOMIC DNA]</scope>
    <source>
        <strain evidence="2">af_0058</strain>
    </source>
</reference>
<dbReference type="RefSeq" id="WP_129795596.1">
    <property type="nucleotide sequence ID" value="NZ_RCXQ01000002.1"/>
</dbReference>